<gene>
    <name evidence="3" type="ORF">GGP41_006133</name>
</gene>
<protein>
    <recommendedName>
        <fullName evidence="2">DUF6536 domain-containing protein</fullName>
    </recommendedName>
</protein>
<feature type="transmembrane region" description="Helical" evidence="1">
    <location>
        <begin position="141"/>
        <end position="158"/>
    </location>
</feature>
<comment type="caution">
    <text evidence="3">The sequence shown here is derived from an EMBL/GenBank/DDBJ whole genome shotgun (WGS) entry which is preliminary data.</text>
</comment>
<evidence type="ECO:0000256" key="1">
    <source>
        <dbReference type="SAM" id="Phobius"/>
    </source>
</evidence>
<dbReference type="Proteomes" id="UP000624244">
    <property type="component" value="Unassembled WGS sequence"/>
</dbReference>
<dbReference type="AlphaFoldDB" id="A0A8H6DWL8"/>
<feature type="transmembrane region" description="Helical" evidence="1">
    <location>
        <begin position="578"/>
        <end position="600"/>
    </location>
</feature>
<dbReference type="PANTHER" id="PTHR35395">
    <property type="entry name" value="DUF6536 DOMAIN-CONTAINING PROTEIN"/>
    <property type="match status" value="1"/>
</dbReference>
<keyword evidence="1" id="KW-0472">Membrane</keyword>
<sequence length="667" mass="75158">MRSVTSRTSGAYRDRSINDVSHWTYRLRLEGWKTSVFIFAICASSVFSINLAFTIWSSVTWHTNMGNLYEGDCDRVKALNSAVHVLINILSTILFTASNYCMQCLSAPTRSAVDKAHMQSEWLDIGISSMRNLRHIKRQDLILWLLLALTSLPLHLLYNSAVYASISSNSYFAFSSFRRNILLVGRDEDFPPRHENTFINDSYVYDAVAFASIYAKNPEQSADAYQWICSGLPPRENNDHCTDRISEIRSNASAWRVGGDDCWSVQDPNNQHIWTSGCSDFSDTKKHPVSFCLSERAPPHCKIRLNSTILVIVTVVNFLKAILMFYIVFKPFDEPLLTMGDAVASFLDDPDPSTRDMCLLSIHDIRYGHFRAGARCWLAPKASWMDAISKTRRAITVMMYVVAIAVSLSLLWFSIYKIPRGTSVSLVDLGFGAVDPRTMIIGALGNRNLIANTLIANTPQLIISFLDYFYNAHFTAMLLGYEWISYAFKRKGLRVSRSPLGKQRSTYFLQLPYRFSVPLMFMSGTLHWLVSQSIFLISIDLYDYMDNRSAAGQQWLRDQAFDPRDESMSITTCGYSPLAIVCVIVFGSLMFIALLTAGFIPYRRGMPLASSCSMAISAACHPESENRVSTQEVQWGVLEASDNQANVRHCSFSEGSVSQPVVGHLYI</sequence>
<feature type="transmembrane region" description="Helical" evidence="1">
    <location>
        <begin position="519"/>
        <end position="539"/>
    </location>
</feature>
<dbReference type="EMBL" id="WNKQ01000009">
    <property type="protein sequence ID" value="KAF5849210.1"/>
    <property type="molecule type" value="Genomic_DNA"/>
</dbReference>
<keyword evidence="1" id="KW-1133">Transmembrane helix</keyword>
<name>A0A8H6DWL8_COCSA</name>
<evidence type="ECO:0000259" key="2">
    <source>
        <dbReference type="Pfam" id="PF20163"/>
    </source>
</evidence>
<feature type="transmembrane region" description="Helical" evidence="1">
    <location>
        <begin position="309"/>
        <end position="329"/>
    </location>
</feature>
<evidence type="ECO:0000313" key="4">
    <source>
        <dbReference type="Proteomes" id="UP000624244"/>
    </source>
</evidence>
<proteinExistence type="predicted"/>
<dbReference type="PANTHER" id="PTHR35395:SF1">
    <property type="entry name" value="DUF6536 DOMAIN-CONTAINING PROTEIN"/>
    <property type="match status" value="1"/>
</dbReference>
<feature type="transmembrane region" description="Helical" evidence="1">
    <location>
        <begin position="36"/>
        <end position="59"/>
    </location>
</feature>
<evidence type="ECO:0000313" key="3">
    <source>
        <dbReference type="EMBL" id="KAF5849210.1"/>
    </source>
</evidence>
<feature type="domain" description="DUF6536" evidence="2">
    <location>
        <begin position="32"/>
        <end position="174"/>
    </location>
</feature>
<reference evidence="3" key="1">
    <citation type="submission" date="2019-11" db="EMBL/GenBank/DDBJ databases">
        <title>Bipolaris sorokiniana Genome sequencing.</title>
        <authorList>
            <person name="Wang H."/>
        </authorList>
    </citation>
    <scope>NUCLEOTIDE SEQUENCE</scope>
</reference>
<organism evidence="3 4">
    <name type="scientific">Cochliobolus sativus</name>
    <name type="common">Common root rot and spot blotch fungus</name>
    <name type="synonym">Bipolaris sorokiniana</name>
    <dbReference type="NCBI Taxonomy" id="45130"/>
    <lineage>
        <taxon>Eukaryota</taxon>
        <taxon>Fungi</taxon>
        <taxon>Dikarya</taxon>
        <taxon>Ascomycota</taxon>
        <taxon>Pezizomycotina</taxon>
        <taxon>Dothideomycetes</taxon>
        <taxon>Pleosporomycetidae</taxon>
        <taxon>Pleosporales</taxon>
        <taxon>Pleosporineae</taxon>
        <taxon>Pleosporaceae</taxon>
        <taxon>Bipolaris</taxon>
    </lineage>
</organism>
<keyword evidence="1" id="KW-0812">Transmembrane</keyword>
<dbReference type="Pfam" id="PF20163">
    <property type="entry name" value="DUF6536"/>
    <property type="match status" value="1"/>
</dbReference>
<dbReference type="InterPro" id="IPR046623">
    <property type="entry name" value="DUF6536"/>
</dbReference>
<accession>A0A8H6DWL8</accession>
<feature type="transmembrane region" description="Helical" evidence="1">
    <location>
        <begin position="394"/>
        <end position="415"/>
    </location>
</feature>
<feature type="transmembrane region" description="Helical" evidence="1">
    <location>
        <begin position="79"/>
        <end position="101"/>
    </location>
</feature>